<gene>
    <name evidence="3" type="ORF">BXY64_2178</name>
</gene>
<feature type="compositionally biased region" description="Polar residues" evidence="1">
    <location>
        <begin position="376"/>
        <end position="388"/>
    </location>
</feature>
<feature type="compositionally biased region" description="Polar residues" evidence="1">
    <location>
        <begin position="234"/>
        <end position="248"/>
    </location>
</feature>
<evidence type="ECO:0008006" key="5">
    <source>
        <dbReference type="Google" id="ProtNLM"/>
    </source>
</evidence>
<name>A0A419X311_9BACT</name>
<evidence type="ECO:0000256" key="2">
    <source>
        <dbReference type="SAM" id="SignalP"/>
    </source>
</evidence>
<evidence type="ECO:0000313" key="3">
    <source>
        <dbReference type="EMBL" id="RKE02097.1"/>
    </source>
</evidence>
<feature type="compositionally biased region" description="Basic and acidic residues" evidence="1">
    <location>
        <begin position="438"/>
        <end position="448"/>
    </location>
</feature>
<dbReference type="EMBL" id="RAPQ01000009">
    <property type="protein sequence ID" value="RKE02097.1"/>
    <property type="molecule type" value="Genomic_DNA"/>
</dbReference>
<feature type="compositionally biased region" description="Polar residues" evidence="1">
    <location>
        <begin position="325"/>
        <end position="335"/>
    </location>
</feature>
<evidence type="ECO:0000313" key="4">
    <source>
        <dbReference type="Proteomes" id="UP000284531"/>
    </source>
</evidence>
<feature type="compositionally biased region" description="Polar residues" evidence="1">
    <location>
        <begin position="259"/>
        <end position="273"/>
    </location>
</feature>
<protein>
    <recommendedName>
        <fullName evidence="5">Outer membrane protein with beta-barrel domain</fullName>
    </recommendedName>
</protein>
<reference evidence="3 4" key="1">
    <citation type="submission" date="2018-09" db="EMBL/GenBank/DDBJ databases">
        <title>Genomic Encyclopedia of Archaeal and Bacterial Type Strains, Phase II (KMG-II): from individual species to whole genera.</title>
        <authorList>
            <person name="Goeker M."/>
        </authorList>
    </citation>
    <scope>NUCLEOTIDE SEQUENCE [LARGE SCALE GENOMIC DNA]</scope>
    <source>
        <strain evidence="3 4">DSM 21950</strain>
    </source>
</reference>
<feature type="compositionally biased region" description="Basic and acidic residues" evidence="1">
    <location>
        <begin position="419"/>
        <end position="430"/>
    </location>
</feature>
<feature type="signal peptide" evidence="2">
    <location>
        <begin position="1"/>
        <end position="19"/>
    </location>
</feature>
<comment type="caution">
    <text evidence="3">The sequence shown here is derived from an EMBL/GenBank/DDBJ whole genome shotgun (WGS) entry which is preliminary data.</text>
</comment>
<feature type="compositionally biased region" description="Basic and acidic residues" evidence="1">
    <location>
        <begin position="361"/>
        <end position="375"/>
    </location>
</feature>
<feature type="compositionally biased region" description="Basic residues" evidence="1">
    <location>
        <begin position="449"/>
        <end position="460"/>
    </location>
</feature>
<evidence type="ECO:0000256" key="1">
    <source>
        <dbReference type="SAM" id="MobiDB-lite"/>
    </source>
</evidence>
<dbReference type="OrthoDB" id="1114226at2"/>
<proteinExistence type="predicted"/>
<feature type="compositionally biased region" description="Basic and acidic residues" evidence="1">
    <location>
        <begin position="308"/>
        <end position="322"/>
    </location>
</feature>
<keyword evidence="4" id="KW-1185">Reference proteome</keyword>
<sequence length="460" mass="50529">MKKTIICFLCLIAIHFSYGQNQNLSLEIVNGISLPNGDFKDLVEDGFNNELSVSKSFCPKLSLAMGVKHSSFNVREEFGQTQGNRKQFRSLGFDLGPQFSFGSNKLSVILYGRTGLSVNSTPEIAQQYPNTDITTWSLKQQSIKALSARIGAKVNTELCKGIQLFVSGEYATALNGDVSYHTKDISKAMGANGRIDPDLANEIPTTSNSFNFNSLNVNFGVSISIGKLGNHPNLRSSNPLYQGNQNKGENPMYQERGHNNNPLHEQSGQQGNNPMYEGGISGGGGHVGQTSGSKAQDYNSSRSNTTSAKEDKKEEDDQKTVDAQDYNSSRSNNINAVGGDPNQGATRAQDYNSSRSNTTSAKEDKKEEDDKKTVDTQDYNSSRSNNVNAVGGDPNQGATRAQDYNSSRSNTTSAIDTGDAIRESILAKEKRQIKRKLRKEEKKKLREEKKRRKLQANKVY</sequence>
<dbReference type="RefSeq" id="WP_120239956.1">
    <property type="nucleotide sequence ID" value="NZ_RAPQ01000009.1"/>
</dbReference>
<feature type="compositionally biased region" description="Polar residues" evidence="1">
    <location>
        <begin position="396"/>
        <end position="415"/>
    </location>
</feature>
<organism evidence="3 4">
    <name type="scientific">Marinifilum flexuosum</name>
    <dbReference type="NCBI Taxonomy" id="1117708"/>
    <lineage>
        <taxon>Bacteria</taxon>
        <taxon>Pseudomonadati</taxon>
        <taxon>Bacteroidota</taxon>
        <taxon>Bacteroidia</taxon>
        <taxon>Marinilabiliales</taxon>
        <taxon>Marinifilaceae</taxon>
    </lineage>
</organism>
<feature type="chain" id="PRO_5019341845" description="Outer membrane protein with beta-barrel domain" evidence="2">
    <location>
        <begin position="20"/>
        <end position="460"/>
    </location>
</feature>
<feature type="compositionally biased region" description="Polar residues" evidence="1">
    <location>
        <begin position="343"/>
        <end position="360"/>
    </location>
</feature>
<dbReference type="Proteomes" id="UP000284531">
    <property type="component" value="Unassembled WGS sequence"/>
</dbReference>
<feature type="compositionally biased region" description="Polar residues" evidence="1">
    <location>
        <begin position="294"/>
        <end position="307"/>
    </location>
</feature>
<accession>A0A419X311</accession>
<keyword evidence="2" id="KW-0732">Signal</keyword>
<dbReference type="AlphaFoldDB" id="A0A419X311"/>
<feature type="region of interest" description="Disordered" evidence="1">
    <location>
        <begin position="234"/>
        <end position="460"/>
    </location>
</feature>